<feature type="domain" description="CCHC-type" evidence="3">
    <location>
        <begin position="411"/>
        <end position="425"/>
    </location>
</feature>
<accession>A0A8J1IXX1</accession>
<evidence type="ECO:0000259" key="3">
    <source>
        <dbReference type="PROSITE" id="PS50158"/>
    </source>
</evidence>
<dbReference type="SUPFAM" id="SSF57756">
    <property type="entry name" value="Retrovirus zinc finger-like domains"/>
    <property type="match status" value="1"/>
</dbReference>
<name>A0A8J1IXX1_XENTR</name>
<sequence length="487" mass="55667">MECCDMNAKTVECKCSVKPEDLLLYRIGQLLAQCNEANQQIEKQSFSLFKREEKMANIMKMLDLMSKEADNAQYVHNVKLLKNGDTLCSSCQINLQHIETLKEDSDARREADGVIRAKTPAQNSSVSPAANTESPTVSSKSADELSNSGAHKYSLHWWCAQCGHSFSFTEISALEAHKDMCRNGIGNTLEHPAAESRETVQYLMKMKKEFAPFDPRIDIVANVSAYEATCTKYNLEEKEACLMLKMWLPQNLYCRLRKPVAEPNWFLAAQWANKNDRLKQFLQLNTQEKGLSSENLNEFNVTVKDNPWVFASTFEQIYQRETGDYSCNFNHMGTILMKKIHCLDIATNMLVKKTDTLQEVTQKIDEYNRDPQDPWNIRPLHSPKFQKQLLPKSPKANVKKAAKALPEDAAKCYYCRKPGHLKVNCYKYRMAKNALLKPTPSATAKPSLETAKECAYESLRTKFQTIQINKTEEQNNPPIEEKLLIEF</sequence>
<dbReference type="RefSeq" id="XP_031749346.1">
    <property type="nucleotide sequence ID" value="XM_031893486.1"/>
</dbReference>
<dbReference type="GeneID" id="116407673"/>
<dbReference type="Proteomes" id="UP000008143">
    <property type="component" value="Chromosome 9"/>
</dbReference>
<dbReference type="PROSITE" id="PS50158">
    <property type="entry name" value="ZF_CCHC"/>
    <property type="match status" value="1"/>
</dbReference>
<keyword evidence="1" id="KW-0479">Metal-binding</keyword>
<dbReference type="InterPro" id="IPR036875">
    <property type="entry name" value="Znf_CCHC_sf"/>
</dbReference>
<evidence type="ECO:0000313" key="5">
    <source>
        <dbReference type="RefSeq" id="XP_031749346.1"/>
    </source>
</evidence>
<keyword evidence="4" id="KW-1185">Reference proteome</keyword>
<evidence type="ECO:0000313" key="4">
    <source>
        <dbReference type="Proteomes" id="UP000008143"/>
    </source>
</evidence>
<dbReference type="AGR" id="Xenbase:XB-GENE-29092999"/>
<dbReference type="GO" id="GO:0003676">
    <property type="term" value="F:nucleic acid binding"/>
    <property type="evidence" value="ECO:0007669"/>
    <property type="project" value="InterPro"/>
</dbReference>
<dbReference type="Xenbase" id="XB-GENE-29092999">
    <property type="gene designation" value="LOC116407673"/>
</dbReference>
<feature type="compositionally biased region" description="Polar residues" evidence="2">
    <location>
        <begin position="120"/>
        <end position="143"/>
    </location>
</feature>
<gene>
    <name evidence="5 6" type="primary">LOC116407673</name>
</gene>
<dbReference type="GO" id="GO:0008270">
    <property type="term" value="F:zinc ion binding"/>
    <property type="evidence" value="ECO:0007669"/>
    <property type="project" value="UniProtKB-KW"/>
</dbReference>
<evidence type="ECO:0000256" key="2">
    <source>
        <dbReference type="SAM" id="MobiDB-lite"/>
    </source>
</evidence>
<evidence type="ECO:0000313" key="6">
    <source>
        <dbReference type="Xenbase" id="XB-GENE-29092999"/>
    </source>
</evidence>
<dbReference type="InterPro" id="IPR001878">
    <property type="entry name" value="Znf_CCHC"/>
</dbReference>
<protein>
    <submittedName>
        <fullName evidence="5">Posterior protein-like</fullName>
    </submittedName>
</protein>
<organism evidence="4 5">
    <name type="scientific">Xenopus tropicalis</name>
    <name type="common">Western clawed frog</name>
    <name type="synonym">Silurana tropicalis</name>
    <dbReference type="NCBI Taxonomy" id="8364"/>
    <lineage>
        <taxon>Eukaryota</taxon>
        <taxon>Metazoa</taxon>
        <taxon>Chordata</taxon>
        <taxon>Craniata</taxon>
        <taxon>Vertebrata</taxon>
        <taxon>Euteleostomi</taxon>
        <taxon>Amphibia</taxon>
        <taxon>Batrachia</taxon>
        <taxon>Anura</taxon>
        <taxon>Pipoidea</taxon>
        <taxon>Pipidae</taxon>
        <taxon>Xenopodinae</taxon>
        <taxon>Xenopus</taxon>
        <taxon>Silurana</taxon>
    </lineage>
</organism>
<dbReference type="OMA" id="TAKECAY"/>
<dbReference type="OrthoDB" id="9907385at2759"/>
<dbReference type="KEGG" id="xtr:116407673"/>
<evidence type="ECO:0000256" key="1">
    <source>
        <dbReference type="PROSITE-ProRule" id="PRU00047"/>
    </source>
</evidence>
<keyword evidence="1" id="KW-0863">Zinc-finger</keyword>
<dbReference type="AlphaFoldDB" id="A0A8J1IXX1"/>
<reference evidence="5" key="1">
    <citation type="submission" date="2025-08" db="UniProtKB">
        <authorList>
            <consortium name="RefSeq"/>
        </authorList>
    </citation>
    <scope>IDENTIFICATION</scope>
    <source>
        <strain evidence="5">Nigerian</strain>
        <tissue evidence="5">Liver and blood</tissue>
    </source>
</reference>
<proteinExistence type="predicted"/>
<keyword evidence="1" id="KW-0862">Zinc</keyword>
<feature type="region of interest" description="Disordered" evidence="2">
    <location>
        <begin position="116"/>
        <end position="143"/>
    </location>
</feature>